<gene>
    <name evidence="2" type="ORF">E2C01_076554</name>
</gene>
<keyword evidence="3" id="KW-1185">Reference proteome</keyword>
<evidence type="ECO:0000256" key="1">
    <source>
        <dbReference type="SAM" id="MobiDB-lite"/>
    </source>
</evidence>
<feature type="region of interest" description="Disordered" evidence="1">
    <location>
        <begin position="9"/>
        <end position="52"/>
    </location>
</feature>
<accession>A0A5B7II24</accession>
<dbReference type="AlphaFoldDB" id="A0A5B7II24"/>
<evidence type="ECO:0000313" key="3">
    <source>
        <dbReference type="Proteomes" id="UP000324222"/>
    </source>
</evidence>
<proteinExistence type="predicted"/>
<feature type="compositionally biased region" description="Basic and acidic residues" evidence="1">
    <location>
        <begin position="39"/>
        <end position="52"/>
    </location>
</feature>
<protein>
    <submittedName>
        <fullName evidence="2">Uncharacterized protein</fullName>
    </submittedName>
</protein>
<sequence length="111" mass="11677">MGRCLLVAGSAPSLGPGQGGRVDQGGDRPCGVEQGGEAGQERHDRGSSAALADREAIKCRGREDWEELPFTLHWEQGGSTGGSHHATCFTPTHLLISALLPVRYSRGRGSP</sequence>
<evidence type="ECO:0000313" key="2">
    <source>
        <dbReference type="EMBL" id="MPC81915.1"/>
    </source>
</evidence>
<comment type="caution">
    <text evidence="2">The sequence shown here is derived from an EMBL/GenBank/DDBJ whole genome shotgun (WGS) entry which is preliminary data.</text>
</comment>
<organism evidence="2 3">
    <name type="scientific">Portunus trituberculatus</name>
    <name type="common">Swimming crab</name>
    <name type="synonym">Neptunus trituberculatus</name>
    <dbReference type="NCBI Taxonomy" id="210409"/>
    <lineage>
        <taxon>Eukaryota</taxon>
        <taxon>Metazoa</taxon>
        <taxon>Ecdysozoa</taxon>
        <taxon>Arthropoda</taxon>
        <taxon>Crustacea</taxon>
        <taxon>Multicrustacea</taxon>
        <taxon>Malacostraca</taxon>
        <taxon>Eumalacostraca</taxon>
        <taxon>Eucarida</taxon>
        <taxon>Decapoda</taxon>
        <taxon>Pleocyemata</taxon>
        <taxon>Brachyura</taxon>
        <taxon>Eubrachyura</taxon>
        <taxon>Portunoidea</taxon>
        <taxon>Portunidae</taxon>
        <taxon>Portuninae</taxon>
        <taxon>Portunus</taxon>
    </lineage>
</organism>
<reference evidence="2 3" key="1">
    <citation type="submission" date="2019-05" db="EMBL/GenBank/DDBJ databases">
        <title>Another draft genome of Portunus trituberculatus and its Hox gene families provides insights of decapod evolution.</title>
        <authorList>
            <person name="Jeong J.-H."/>
            <person name="Song I."/>
            <person name="Kim S."/>
            <person name="Choi T."/>
            <person name="Kim D."/>
            <person name="Ryu S."/>
            <person name="Kim W."/>
        </authorList>
    </citation>
    <scope>NUCLEOTIDE SEQUENCE [LARGE SCALE GENOMIC DNA]</scope>
    <source>
        <tissue evidence="2">Muscle</tissue>
    </source>
</reference>
<name>A0A5B7II24_PORTR</name>
<dbReference type="EMBL" id="VSRR010058392">
    <property type="protein sequence ID" value="MPC81915.1"/>
    <property type="molecule type" value="Genomic_DNA"/>
</dbReference>
<dbReference type="Proteomes" id="UP000324222">
    <property type="component" value="Unassembled WGS sequence"/>
</dbReference>